<proteinExistence type="predicted"/>
<name>A0A1I8AEG4_9BILA</name>
<dbReference type="WBParaSite" id="L893_g5105.t1">
    <property type="protein sequence ID" value="L893_g5105.t1"/>
    <property type="gene ID" value="L893_g5105"/>
</dbReference>
<dbReference type="Proteomes" id="UP000095287">
    <property type="component" value="Unplaced"/>
</dbReference>
<reference evidence="3" key="1">
    <citation type="submission" date="2016-11" db="UniProtKB">
        <authorList>
            <consortium name="WormBaseParasite"/>
        </authorList>
    </citation>
    <scope>IDENTIFICATION</scope>
</reference>
<evidence type="ECO:0000256" key="1">
    <source>
        <dbReference type="SAM" id="SignalP"/>
    </source>
</evidence>
<feature type="chain" id="PRO_5009314608" evidence="1">
    <location>
        <begin position="22"/>
        <end position="125"/>
    </location>
</feature>
<sequence>MRGFYLSSFAVLLLALHLACGVRVRYTHLNAMFVGVFGPDYTVANLHDCTIKAYNNKMVGYRIRMEGDKMTCSLLRSFSKFKSLYGSEVRDYILTTNLEGHHCLMVRNVTVLLSKPCDPKTGDCN</sequence>
<accession>A0A1I8AEG4</accession>
<protein>
    <submittedName>
        <fullName evidence="3">ZP domain-containing protein</fullName>
    </submittedName>
</protein>
<evidence type="ECO:0000313" key="3">
    <source>
        <dbReference type="WBParaSite" id="L893_g5105.t1"/>
    </source>
</evidence>
<keyword evidence="2" id="KW-1185">Reference proteome</keyword>
<dbReference type="AlphaFoldDB" id="A0A1I8AEG4"/>
<evidence type="ECO:0000313" key="2">
    <source>
        <dbReference type="Proteomes" id="UP000095287"/>
    </source>
</evidence>
<feature type="signal peptide" evidence="1">
    <location>
        <begin position="1"/>
        <end position="21"/>
    </location>
</feature>
<keyword evidence="1" id="KW-0732">Signal</keyword>
<organism evidence="2 3">
    <name type="scientific">Steinernema glaseri</name>
    <dbReference type="NCBI Taxonomy" id="37863"/>
    <lineage>
        <taxon>Eukaryota</taxon>
        <taxon>Metazoa</taxon>
        <taxon>Ecdysozoa</taxon>
        <taxon>Nematoda</taxon>
        <taxon>Chromadorea</taxon>
        <taxon>Rhabditida</taxon>
        <taxon>Tylenchina</taxon>
        <taxon>Panagrolaimomorpha</taxon>
        <taxon>Strongyloidoidea</taxon>
        <taxon>Steinernematidae</taxon>
        <taxon>Steinernema</taxon>
    </lineage>
</organism>